<evidence type="ECO:0000256" key="2">
    <source>
        <dbReference type="ARBA" id="ARBA00022797"/>
    </source>
</evidence>
<comment type="caution">
    <text evidence="5">The sequence shown here is derived from an EMBL/GenBank/DDBJ whole genome shotgun (WGS) entry which is preliminary data.</text>
</comment>
<evidence type="ECO:0000259" key="4">
    <source>
        <dbReference type="Pfam" id="PF06441"/>
    </source>
</evidence>
<dbReference type="GO" id="GO:0016787">
    <property type="term" value="F:hydrolase activity"/>
    <property type="evidence" value="ECO:0007669"/>
    <property type="project" value="UniProtKB-KW"/>
</dbReference>
<dbReference type="InterPro" id="IPR010497">
    <property type="entry name" value="Epoxide_hydro_N"/>
</dbReference>
<name>A0ABV8KM11_9ACTN</name>
<evidence type="ECO:0000313" key="6">
    <source>
        <dbReference type="Proteomes" id="UP001595868"/>
    </source>
</evidence>
<evidence type="ECO:0000313" key="5">
    <source>
        <dbReference type="EMBL" id="MFC4107127.1"/>
    </source>
</evidence>
<keyword evidence="3 5" id="KW-0378">Hydrolase</keyword>
<dbReference type="SUPFAM" id="SSF53474">
    <property type="entry name" value="alpha/beta-Hydrolases"/>
    <property type="match status" value="1"/>
</dbReference>
<accession>A0ABV8KM11</accession>
<comment type="similarity">
    <text evidence="1">Belongs to the peptidase S33 family.</text>
</comment>
<dbReference type="PIRSF" id="PIRSF001112">
    <property type="entry name" value="Epoxide_hydrolase"/>
    <property type="match status" value="1"/>
</dbReference>
<reference evidence="6" key="1">
    <citation type="journal article" date="2019" name="Int. J. Syst. Evol. Microbiol.">
        <title>The Global Catalogue of Microorganisms (GCM) 10K type strain sequencing project: providing services to taxonomists for standard genome sequencing and annotation.</title>
        <authorList>
            <consortium name="The Broad Institute Genomics Platform"/>
            <consortium name="The Broad Institute Genome Sequencing Center for Infectious Disease"/>
            <person name="Wu L."/>
            <person name="Ma J."/>
        </authorList>
    </citation>
    <scope>NUCLEOTIDE SEQUENCE [LARGE SCALE GENOMIC DNA]</scope>
    <source>
        <strain evidence="6">2902at01</strain>
    </source>
</reference>
<dbReference type="InterPro" id="IPR029058">
    <property type="entry name" value="AB_hydrolase_fold"/>
</dbReference>
<organism evidence="5 6">
    <name type="scientific">Micromonospora zhanjiangensis</name>
    <dbReference type="NCBI Taxonomy" id="1522057"/>
    <lineage>
        <taxon>Bacteria</taxon>
        <taxon>Bacillati</taxon>
        <taxon>Actinomycetota</taxon>
        <taxon>Actinomycetes</taxon>
        <taxon>Micromonosporales</taxon>
        <taxon>Micromonosporaceae</taxon>
        <taxon>Micromonospora</taxon>
    </lineage>
</organism>
<protein>
    <submittedName>
        <fullName evidence="5">Epoxide hydrolase family protein</fullName>
        <ecNumber evidence="5">3.-.-.-</ecNumber>
    </submittedName>
</protein>
<evidence type="ECO:0000256" key="1">
    <source>
        <dbReference type="ARBA" id="ARBA00010088"/>
    </source>
</evidence>
<dbReference type="PRINTS" id="PR00412">
    <property type="entry name" value="EPOXHYDRLASE"/>
</dbReference>
<dbReference type="PANTHER" id="PTHR21661:SF35">
    <property type="entry name" value="EPOXIDE HYDROLASE"/>
    <property type="match status" value="1"/>
</dbReference>
<proteinExistence type="inferred from homology"/>
<dbReference type="PANTHER" id="PTHR21661">
    <property type="entry name" value="EPOXIDE HYDROLASE 1-RELATED"/>
    <property type="match status" value="1"/>
</dbReference>
<dbReference type="Gene3D" id="3.40.50.1820">
    <property type="entry name" value="alpha/beta hydrolase"/>
    <property type="match status" value="1"/>
</dbReference>
<dbReference type="Proteomes" id="UP001595868">
    <property type="component" value="Unassembled WGS sequence"/>
</dbReference>
<keyword evidence="2" id="KW-0058">Aromatic hydrocarbons catabolism</keyword>
<dbReference type="EMBL" id="JBHSBN010000008">
    <property type="protein sequence ID" value="MFC4107127.1"/>
    <property type="molecule type" value="Genomic_DNA"/>
</dbReference>
<dbReference type="InterPro" id="IPR016292">
    <property type="entry name" value="Epoxide_hydrolase"/>
</dbReference>
<dbReference type="InterPro" id="IPR000639">
    <property type="entry name" value="Epox_hydrolase-like"/>
</dbReference>
<dbReference type="Pfam" id="PF06441">
    <property type="entry name" value="EHN"/>
    <property type="match status" value="1"/>
</dbReference>
<gene>
    <name evidence="5" type="ORF">ACFOX0_14470</name>
</gene>
<keyword evidence="6" id="KW-1185">Reference proteome</keyword>
<evidence type="ECO:0000256" key="3">
    <source>
        <dbReference type="ARBA" id="ARBA00022801"/>
    </source>
</evidence>
<dbReference type="EC" id="3.-.-.-" evidence="5"/>
<sequence>MTNEPQISPFRIDIPQADLDDLARRLAATRWPSEVPGTGADHGMPLDVVRRLVDRWRDGYDWRVHEARLNEFPQFTTTVDGQTIHFLHVRSAEPGATPLLLLHGWPGSVLEFLGMIGPLTDPRAHGGDPSRAFHVVVPSLVGYGFSSPQAEPGWDSARMARAFATLMTALGYDRWGAAGGDAGALVGRELGILAPDGLIGVHLLQIFAFPSGDPDEAAKELARISDADRASLTGTTADFQSKAGYQKIQQTRPQTLGYGLTDSPAGQLAWNAELWTGWGEYADHLDVDTFLTHVSLYWFTRTGVCSARHYYEDAHSGAGYRDLPNRVPTAVAVFPQDFRTVRTFAERANAIVRYTEFDRGGHFAYTTDPDLVVADLREFFADLD</sequence>
<feature type="domain" description="Epoxide hydrolase N-terminal" evidence="4">
    <location>
        <begin position="7"/>
        <end position="112"/>
    </location>
</feature>
<dbReference type="RefSeq" id="WP_377545699.1">
    <property type="nucleotide sequence ID" value="NZ_JBHSBN010000008.1"/>
</dbReference>